<gene>
    <name evidence="2" type="ORF">QFW96_09795</name>
</gene>
<feature type="transmembrane region" description="Helical" evidence="1">
    <location>
        <begin position="289"/>
        <end position="313"/>
    </location>
</feature>
<keyword evidence="1" id="KW-0472">Membrane</keyword>
<feature type="transmembrane region" description="Helical" evidence="1">
    <location>
        <begin position="156"/>
        <end position="181"/>
    </location>
</feature>
<dbReference type="PANTHER" id="PTHR23542">
    <property type="match status" value="1"/>
</dbReference>
<keyword evidence="1" id="KW-0812">Transmembrane</keyword>
<feature type="transmembrane region" description="Helical" evidence="1">
    <location>
        <begin position="354"/>
        <end position="375"/>
    </location>
</feature>
<evidence type="ECO:0000313" key="3">
    <source>
        <dbReference type="Proteomes" id="UP001237595"/>
    </source>
</evidence>
<feature type="transmembrane region" description="Helical" evidence="1">
    <location>
        <begin position="262"/>
        <end position="283"/>
    </location>
</feature>
<dbReference type="PANTHER" id="PTHR23542:SF1">
    <property type="entry name" value="MAJOR FACILITATOR SUPERFAMILY (MFS) PROFILE DOMAIN-CONTAINING PROTEIN"/>
    <property type="match status" value="1"/>
</dbReference>
<dbReference type="RefSeq" id="WP_281455268.1">
    <property type="nucleotide sequence ID" value="NZ_JASAOF010000004.1"/>
</dbReference>
<proteinExistence type="predicted"/>
<dbReference type="InterPro" id="IPR011701">
    <property type="entry name" value="MFS"/>
</dbReference>
<dbReference type="InterPro" id="IPR036259">
    <property type="entry name" value="MFS_trans_sf"/>
</dbReference>
<comment type="caution">
    <text evidence="2">The sequence shown here is derived from an EMBL/GenBank/DDBJ whole genome shotgun (WGS) entry which is preliminary data.</text>
</comment>
<feature type="transmembrane region" description="Helical" evidence="1">
    <location>
        <begin position="325"/>
        <end position="348"/>
    </location>
</feature>
<sequence>MTFGLLARLYIPAQVMVVTFLMAEWTGSYALGGAVCTAMTIGHAIAGPVRGRAADRSSVAKVLVVSGAVQSVGFAAMIATAAWADAAMWWLMLPVALATGLSAPPLGQVTRSMWPMIATGRAREAAYAVEATIGELLYVVGPMLAAFAVAAWGAPAALVACAVWAVVGPALFASALWRAGIRGGLGGGSRGSAGSLVRTPGFLTLLCFFCLIAGALISVDVLLVGWARGRGEPQLAGVLAGVWAVGSLVGGLVMGGFPRHRLWARAGVTALGLCALVPVLPPISGGSPWAVGLILLIGGSAVAPLLTAANNRLADLAPVDRRGEAFGWMSTAGQGGAALASPLVGALLDGSGPAGAGAGIAGMAVVALAVVLLHLRRSGPVSPVAEVVEKTADRRGHAVDDLPR</sequence>
<feature type="transmembrane region" description="Helical" evidence="1">
    <location>
        <begin position="202"/>
        <end position="223"/>
    </location>
</feature>
<keyword evidence="3" id="KW-1185">Reference proteome</keyword>
<accession>A0ABT6PLM4</accession>
<feature type="transmembrane region" description="Helical" evidence="1">
    <location>
        <begin position="29"/>
        <end position="47"/>
    </location>
</feature>
<dbReference type="Proteomes" id="UP001237595">
    <property type="component" value="Unassembled WGS sequence"/>
</dbReference>
<dbReference type="SUPFAM" id="SSF103473">
    <property type="entry name" value="MFS general substrate transporter"/>
    <property type="match status" value="1"/>
</dbReference>
<protein>
    <submittedName>
        <fullName evidence="2">MFS transporter</fullName>
    </submittedName>
</protein>
<keyword evidence="1" id="KW-1133">Transmembrane helix</keyword>
<feature type="transmembrane region" description="Helical" evidence="1">
    <location>
        <begin position="235"/>
        <end position="255"/>
    </location>
</feature>
<evidence type="ECO:0000313" key="2">
    <source>
        <dbReference type="EMBL" id="MDI2028904.1"/>
    </source>
</evidence>
<dbReference type="Gene3D" id="1.20.1250.20">
    <property type="entry name" value="MFS general substrate transporter like domains"/>
    <property type="match status" value="1"/>
</dbReference>
<organism evidence="2 3">
    <name type="scientific">Saccharopolyspora ipomoeae</name>
    <dbReference type="NCBI Taxonomy" id="3042027"/>
    <lineage>
        <taxon>Bacteria</taxon>
        <taxon>Bacillati</taxon>
        <taxon>Actinomycetota</taxon>
        <taxon>Actinomycetes</taxon>
        <taxon>Pseudonocardiales</taxon>
        <taxon>Pseudonocardiaceae</taxon>
        <taxon>Saccharopolyspora</taxon>
    </lineage>
</organism>
<name>A0ABT6PLM4_9PSEU</name>
<feature type="transmembrane region" description="Helical" evidence="1">
    <location>
        <begin position="87"/>
        <end position="106"/>
    </location>
</feature>
<feature type="transmembrane region" description="Helical" evidence="1">
    <location>
        <begin position="59"/>
        <end position="81"/>
    </location>
</feature>
<feature type="transmembrane region" description="Helical" evidence="1">
    <location>
        <begin position="127"/>
        <end position="150"/>
    </location>
</feature>
<reference evidence="2 3" key="1">
    <citation type="submission" date="2023-04" db="EMBL/GenBank/DDBJ databases">
        <title>Draft genome sequence of Saccharopolyspora sp. TS4A08 isolated from sweet potato rhizospheric soil.</title>
        <authorList>
            <person name="Suksaard P."/>
            <person name="Duangmal K."/>
        </authorList>
    </citation>
    <scope>NUCLEOTIDE SEQUENCE [LARGE SCALE GENOMIC DNA]</scope>
    <source>
        <strain evidence="2 3">TS4A08</strain>
    </source>
</reference>
<dbReference type="EMBL" id="JASAOF010000004">
    <property type="protein sequence ID" value="MDI2028904.1"/>
    <property type="molecule type" value="Genomic_DNA"/>
</dbReference>
<evidence type="ECO:0000256" key="1">
    <source>
        <dbReference type="SAM" id="Phobius"/>
    </source>
</evidence>
<dbReference type="Pfam" id="PF07690">
    <property type="entry name" value="MFS_1"/>
    <property type="match status" value="1"/>
</dbReference>